<dbReference type="Proteomes" id="UP001515683">
    <property type="component" value="Unassembled WGS sequence"/>
</dbReference>
<dbReference type="RefSeq" id="WP_167017584.1">
    <property type="nucleotide sequence ID" value="NZ_VWXF01000011.1"/>
</dbReference>
<sequence>MSQGNVIRFRHAEHCGWLISSDRRQTFAGRESDERMAGLQALGYRIKKVYCKPGMIPDDGYVALLGATLRRLLEVSPADPVAMDILSKIGTPGAEDLYIDMKEIAAQPVSHSSEIKHE</sequence>
<gene>
    <name evidence="1" type="ORF">F3J40_20250</name>
</gene>
<evidence type="ECO:0000313" key="1">
    <source>
        <dbReference type="EMBL" id="NIF23915.1"/>
    </source>
</evidence>
<evidence type="ECO:0000313" key="2">
    <source>
        <dbReference type="Proteomes" id="UP001515683"/>
    </source>
</evidence>
<keyword evidence="2" id="KW-1185">Reference proteome</keyword>
<protein>
    <submittedName>
        <fullName evidence="1">Uncharacterized protein</fullName>
    </submittedName>
</protein>
<reference evidence="1 2" key="1">
    <citation type="journal article" date="2019" name="bioRxiv">
        <title>Bacteria contribute to plant secondary compound degradation in a generalist herbivore system.</title>
        <authorList>
            <person name="Francoeur C.B."/>
            <person name="Khadempour L."/>
            <person name="Moreira-Soto R.D."/>
            <person name="Gotting K."/>
            <person name="Book A.J."/>
            <person name="Pinto-Tomas A.A."/>
            <person name="Keefover-Ring K."/>
            <person name="Currie C.R."/>
        </authorList>
    </citation>
    <scope>NUCLEOTIDE SEQUENCE [LARGE SCALE GENOMIC DNA]</scope>
    <source>
        <strain evidence="1">Acro-835</strain>
    </source>
</reference>
<name>A0ABX0REX8_9GAMM</name>
<dbReference type="EMBL" id="VWXF01000011">
    <property type="protein sequence ID" value="NIF23915.1"/>
    <property type="molecule type" value="Genomic_DNA"/>
</dbReference>
<organism evidence="1 2">
    <name type="scientific">Candidatus Pantoea multigeneris</name>
    <dbReference type="NCBI Taxonomy" id="2608357"/>
    <lineage>
        <taxon>Bacteria</taxon>
        <taxon>Pseudomonadati</taxon>
        <taxon>Pseudomonadota</taxon>
        <taxon>Gammaproteobacteria</taxon>
        <taxon>Enterobacterales</taxon>
        <taxon>Erwiniaceae</taxon>
        <taxon>Pantoea</taxon>
    </lineage>
</organism>
<comment type="caution">
    <text evidence="1">The sequence shown here is derived from an EMBL/GenBank/DDBJ whole genome shotgun (WGS) entry which is preliminary data.</text>
</comment>
<accession>A0ABX0REX8</accession>
<proteinExistence type="predicted"/>